<dbReference type="AlphaFoldDB" id="A0A5B8XE64"/>
<protein>
    <submittedName>
        <fullName evidence="2">Uncharacterized protein</fullName>
    </submittedName>
</protein>
<gene>
    <name evidence="2" type="ORF">Deia_00466</name>
</gene>
<keyword evidence="1" id="KW-1133">Transmembrane helix</keyword>
<evidence type="ECO:0000313" key="3">
    <source>
        <dbReference type="Proteomes" id="UP000321934"/>
    </source>
</evidence>
<proteinExistence type="predicted"/>
<dbReference type="Proteomes" id="UP000321934">
    <property type="component" value="Chromosome"/>
</dbReference>
<dbReference type="EMBL" id="CP029077">
    <property type="protein sequence ID" value="QED23266.1"/>
    <property type="molecule type" value="Genomic_DNA"/>
</dbReference>
<evidence type="ECO:0000313" key="2">
    <source>
        <dbReference type="EMBL" id="QED23266.1"/>
    </source>
</evidence>
<keyword evidence="3" id="KW-1185">Reference proteome</keyword>
<sequence length="232" mass="27492">MIFGTSISENLGRKLGLFVRNSFQNFFKIILNISFSEKINRKNIVIFLIFVVMFFVAGIIYNMHKNSKIQDQIVKYYYIQNEITDSKAMSLQDIKSNFLTNFDSILRVNNGFKVVNELYLSETRYKDAIDILKFIQNRSNLKHINQIIDIDILTIELLHKVENPKIEKVKKIANSQSFLSPIAKELIAEIELGRKNYEEYYKMMRNMYEYANIESRYMKDRVEEATYIGSYY</sequence>
<feature type="transmembrane region" description="Helical" evidence="1">
    <location>
        <begin position="44"/>
        <end position="63"/>
    </location>
</feature>
<organism evidence="2 3">
    <name type="scientific">Candidatus Deianiraea vastatrix</name>
    <dbReference type="NCBI Taxonomy" id="2163644"/>
    <lineage>
        <taxon>Bacteria</taxon>
        <taxon>Pseudomonadati</taxon>
        <taxon>Pseudomonadota</taxon>
        <taxon>Alphaproteobacteria</taxon>
        <taxon>Rickettsiales</taxon>
        <taxon>Candidatus Deianiraeaceae</taxon>
        <taxon>Candidatus Deianiraea</taxon>
    </lineage>
</organism>
<evidence type="ECO:0000256" key="1">
    <source>
        <dbReference type="SAM" id="Phobius"/>
    </source>
</evidence>
<dbReference type="RefSeq" id="WP_146820548.1">
    <property type="nucleotide sequence ID" value="NZ_CP029077.1"/>
</dbReference>
<accession>A0A5B8XE64</accession>
<keyword evidence="1" id="KW-0472">Membrane</keyword>
<reference evidence="2 3" key="1">
    <citation type="journal article" date="2019" name="ISME J.">
        <title>Deianiraea, an extracellular bacterium associated with the ciliate Paramecium, suggests an alternative scenario for the evolution of Rickettsiales.</title>
        <authorList>
            <person name="Castelli M."/>
            <person name="Sabaneyeva E."/>
            <person name="Lanzoni O."/>
            <person name="Lebedeva N."/>
            <person name="Floriano A.M."/>
            <person name="Gaiarsa S."/>
            <person name="Benken K."/>
            <person name="Modeo L."/>
            <person name="Bandi C."/>
            <person name="Potekhin A."/>
            <person name="Sassera D."/>
            <person name="Petroni G."/>
        </authorList>
    </citation>
    <scope>NUCLEOTIDE SEQUENCE [LARGE SCALE GENOMIC DNA]</scope>
    <source>
        <strain evidence="2">CyL4-1</strain>
    </source>
</reference>
<keyword evidence="1" id="KW-0812">Transmembrane</keyword>
<name>A0A5B8XE64_9RICK</name>